<evidence type="ECO:0000256" key="1">
    <source>
        <dbReference type="ARBA" id="ARBA00001974"/>
    </source>
</evidence>
<keyword evidence="10" id="KW-1185">Reference proteome</keyword>
<dbReference type="Pfam" id="PF02771">
    <property type="entry name" value="Acyl-CoA_dh_N"/>
    <property type="match status" value="1"/>
</dbReference>
<evidence type="ECO:0000256" key="5">
    <source>
        <dbReference type="RuleBase" id="RU362125"/>
    </source>
</evidence>
<evidence type="ECO:0000256" key="3">
    <source>
        <dbReference type="ARBA" id="ARBA00022630"/>
    </source>
</evidence>
<accession>A0ABP6EH10</accession>
<comment type="similarity">
    <text evidence="2 5">Belongs to the acyl-CoA dehydrogenase family.</text>
</comment>
<evidence type="ECO:0000313" key="9">
    <source>
        <dbReference type="EMBL" id="GAA2668285.1"/>
    </source>
</evidence>
<dbReference type="InterPro" id="IPR036250">
    <property type="entry name" value="AcylCo_DH-like_C"/>
</dbReference>
<gene>
    <name evidence="9" type="ORF">GCM10009864_42560</name>
</gene>
<dbReference type="Gene3D" id="1.20.140.10">
    <property type="entry name" value="Butyryl-CoA Dehydrogenase, subunit A, domain 3"/>
    <property type="match status" value="1"/>
</dbReference>
<feature type="domain" description="Acyl-CoA dehydrogenase/oxidase C-terminal" evidence="6">
    <location>
        <begin position="229"/>
        <end position="377"/>
    </location>
</feature>
<dbReference type="PROSITE" id="PS00073">
    <property type="entry name" value="ACYL_COA_DH_2"/>
    <property type="match status" value="1"/>
</dbReference>
<evidence type="ECO:0000259" key="6">
    <source>
        <dbReference type="Pfam" id="PF00441"/>
    </source>
</evidence>
<protein>
    <submittedName>
        <fullName evidence="9">Acyl-CoA dehydrogenase family protein</fullName>
    </submittedName>
</protein>
<dbReference type="InterPro" id="IPR037069">
    <property type="entry name" value="AcylCoA_DH/ox_N_sf"/>
</dbReference>
<comment type="caution">
    <text evidence="9">The sequence shown here is derived from an EMBL/GenBank/DDBJ whole genome shotgun (WGS) entry which is preliminary data.</text>
</comment>
<dbReference type="Gene3D" id="2.40.110.10">
    <property type="entry name" value="Butyryl-CoA Dehydrogenase, subunit A, domain 2"/>
    <property type="match status" value="1"/>
</dbReference>
<dbReference type="Pfam" id="PF00441">
    <property type="entry name" value="Acyl-CoA_dh_1"/>
    <property type="match status" value="1"/>
</dbReference>
<evidence type="ECO:0000259" key="7">
    <source>
        <dbReference type="Pfam" id="PF02770"/>
    </source>
</evidence>
<keyword evidence="5" id="KW-0560">Oxidoreductase</keyword>
<evidence type="ECO:0000259" key="8">
    <source>
        <dbReference type="Pfam" id="PF02771"/>
    </source>
</evidence>
<evidence type="ECO:0000313" key="10">
    <source>
        <dbReference type="Proteomes" id="UP001500994"/>
    </source>
</evidence>
<dbReference type="InterPro" id="IPR013786">
    <property type="entry name" value="AcylCoA_DH/ox_N"/>
</dbReference>
<comment type="cofactor">
    <cofactor evidence="1 5">
        <name>FAD</name>
        <dbReference type="ChEBI" id="CHEBI:57692"/>
    </cofactor>
</comment>
<dbReference type="Proteomes" id="UP001500994">
    <property type="component" value="Unassembled WGS sequence"/>
</dbReference>
<dbReference type="Pfam" id="PF02770">
    <property type="entry name" value="Acyl-CoA_dh_M"/>
    <property type="match status" value="1"/>
</dbReference>
<organism evidence="9 10">
    <name type="scientific">Streptomyces lunalinharesii</name>
    <dbReference type="NCBI Taxonomy" id="333384"/>
    <lineage>
        <taxon>Bacteria</taxon>
        <taxon>Bacillati</taxon>
        <taxon>Actinomycetota</taxon>
        <taxon>Actinomycetes</taxon>
        <taxon>Kitasatosporales</taxon>
        <taxon>Streptomycetaceae</taxon>
        <taxon>Streptomyces</taxon>
    </lineage>
</organism>
<reference evidence="10" key="1">
    <citation type="journal article" date="2019" name="Int. J. Syst. Evol. Microbiol.">
        <title>The Global Catalogue of Microorganisms (GCM) 10K type strain sequencing project: providing services to taxonomists for standard genome sequencing and annotation.</title>
        <authorList>
            <consortium name="The Broad Institute Genomics Platform"/>
            <consortium name="The Broad Institute Genome Sequencing Center for Infectious Disease"/>
            <person name="Wu L."/>
            <person name="Ma J."/>
        </authorList>
    </citation>
    <scope>NUCLEOTIDE SEQUENCE [LARGE SCALE GENOMIC DNA]</scope>
    <source>
        <strain evidence="10">JCM 16374</strain>
    </source>
</reference>
<dbReference type="PANTHER" id="PTHR43884">
    <property type="entry name" value="ACYL-COA DEHYDROGENASE"/>
    <property type="match status" value="1"/>
</dbReference>
<keyword evidence="3 5" id="KW-0285">Flavoprotein</keyword>
<name>A0ABP6EH10_9ACTN</name>
<evidence type="ECO:0000256" key="4">
    <source>
        <dbReference type="ARBA" id="ARBA00022827"/>
    </source>
</evidence>
<dbReference type="Gene3D" id="1.10.540.10">
    <property type="entry name" value="Acyl-CoA dehydrogenase/oxidase, N-terminal domain"/>
    <property type="match status" value="1"/>
</dbReference>
<dbReference type="InterPro" id="IPR009100">
    <property type="entry name" value="AcylCoA_DH/oxidase_NM_dom_sf"/>
</dbReference>
<dbReference type="EMBL" id="BAAARK010000013">
    <property type="protein sequence ID" value="GAA2668285.1"/>
    <property type="molecule type" value="Genomic_DNA"/>
</dbReference>
<dbReference type="InterPro" id="IPR009075">
    <property type="entry name" value="AcylCo_DH/oxidase_C"/>
</dbReference>
<dbReference type="PIRSF" id="PIRSF016578">
    <property type="entry name" value="HsaA"/>
    <property type="match status" value="1"/>
</dbReference>
<dbReference type="InterPro" id="IPR006089">
    <property type="entry name" value="Acyl-CoA_DH_CS"/>
</dbReference>
<dbReference type="PANTHER" id="PTHR43884:SF12">
    <property type="entry name" value="ISOVALERYL-COA DEHYDROGENASE, MITOCHONDRIAL-RELATED"/>
    <property type="match status" value="1"/>
</dbReference>
<evidence type="ECO:0000256" key="2">
    <source>
        <dbReference type="ARBA" id="ARBA00009347"/>
    </source>
</evidence>
<feature type="domain" description="Acyl-CoA dehydrogenase/oxidase N-terminal" evidence="8">
    <location>
        <begin position="6"/>
        <end position="117"/>
    </location>
</feature>
<keyword evidence="4 5" id="KW-0274">FAD</keyword>
<dbReference type="InterPro" id="IPR046373">
    <property type="entry name" value="Acyl-CoA_Oxase/DH_mid-dom_sf"/>
</dbReference>
<dbReference type="RefSeq" id="WP_344578298.1">
    <property type="nucleotide sequence ID" value="NZ_BAAARK010000013.1"/>
</dbReference>
<proteinExistence type="inferred from homology"/>
<dbReference type="InterPro" id="IPR006091">
    <property type="entry name" value="Acyl-CoA_Oxase/DH_mid-dom"/>
</dbReference>
<sequence>MNLELTPEQTAVRRLAADFTDREIAPHATAWDRAEQVDPGIVRKLGDLGFLGLTVPEEYGGSGGDHLSYALVTEELGRGDSAVRGIVSVSLGLVAKTLAAWGDEEQKRTWLPRLTSGTALGCFGLTEPGTGSDAASLTTRAVRDGTDWVLDGSKMFITNGTWADLVLLFARTGGAPGHKGISAFLVPADTPGLTRRAIHGKLGLRGQATAELVLQGVRVPAGALLGPEGKGFSVAMSALAKGRMSVAAGCVGIAQAALDAALGYAGQREQFGAPIAGRQLVQELISDIAVDVDAARLLTWRVADLIDRGEPFTTEASQAKLFASEAAVRAASNALQVFGGYGYIDEYPVGKLLRDARVMTLYEGTSQIQKLLIGRALTGVSAF</sequence>
<dbReference type="SUPFAM" id="SSF56645">
    <property type="entry name" value="Acyl-CoA dehydrogenase NM domain-like"/>
    <property type="match status" value="1"/>
</dbReference>
<dbReference type="SUPFAM" id="SSF47203">
    <property type="entry name" value="Acyl-CoA dehydrogenase C-terminal domain-like"/>
    <property type="match status" value="1"/>
</dbReference>
<feature type="domain" description="Acyl-CoA oxidase/dehydrogenase middle" evidence="7">
    <location>
        <begin position="122"/>
        <end position="217"/>
    </location>
</feature>